<keyword evidence="2" id="KW-0472">Membrane</keyword>
<dbReference type="EMBL" id="JAGSOG010000199">
    <property type="protein sequence ID" value="MBR7837370.1"/>
    <property type="molecule type" value="Genomic_DNA"/>
</dbReference>
<keyword evidence="4" id="KW-1185">Reference proteome</keyword>
<feature type="compositionally biased region" description="Acidic residues" evidence="1">
    <location>
        <begin position="260"/>
        <end position="270"/>
    </location>
</feature>
<protein>
    <submittedName>
        <fullName evidence="3">Uncharacterized protein</fullName>
    </submittedName>
</protein>
<feature type="region of interest" description="Disordered" evidence="1">
    <location>
        <begin position="235"/>
        <end position="270"/>
    </location>
</feature>
<evidence type="ECO:0000313" key="4">
    <source>
        <dbReference type="Proteomes" id="UP000675781"/>
    </source>
</evidence>
<evidence type="ECO:0000256" key="1">
    <source>
        <dbReference type="SAM" id="MobiDB-lite"/>
    </source>
</evidence>
<feature type="compositionally biased region" description="Low complexity" evidence="1">
    <location>
        <begin position="249"/>
        <end position="259"/>
    </location>
</feature>
<dbReference type="Proteomes" id="UP000675781">
    <property type="component" value="Unassembled WGS sequence"/>
</dbReference>
<organism evidence="3 4">
    <name type="scientific">Actinospica durhamensis</name>
    <dbReference type="NCBI Taxonomy" id="1508375"/>
    <lineage>
        <taxon>Bacteria</taxon>
        <taxon>Bacillati</taxon>
        <taxon>Actinomycetota</taxon>
        <taxon>Actinomycetes</taxon>
        <taxon>Catenulisporales</taxon>
        <taxon>Actinospicaceae</taxon>
        <taxon>Actinospica</taxon>
    </lineage>
</organism>
<reference evidence="3" key="1">
    <citation type="submission" date="2021-04" db="EMBL/GenBank/DDBJ databases">
        <title>Genome based classification of Actinospica acidithermotolerans sp. nov., an actinobacterium isolated from an Indonesian hot spring.</title>
        <authorList>
            <person name="Kusuma A.B."/>
            <person name="Putra K.E."/>
            <person name="Nafisah S."/>
            <person name="Loh J."/>
            <person name="Nouioui I."/>
            <person name="Goodfellow M."/>
        </authorList>
    </citation>
    <scope>NUCLEOTIDE SEQUENCE</scope>
    <source>
        <strain evidence="3">CSCA 57</strain>
    </source>
</reference>
<proteinExistence type="predicted"/>
<feature type="transmembrane region" description="Helical" evidence="2">
    <location>
        <begin position="12"/>
        <end position="33"/>
    </location>
</feature>
<dbReference type="AlphaFoldDB" id="A0A941ETK5"/>
<sequence length="365" mass="35938">MRIPLDGRKGAVIIMTGSLVIATGAGFGMYAAFSGGTTKASSTSPLLGPTSMPSASPVAAANEDNDGGSCTIGRSGDNVQITLAGDGADASTCQQFGQDLAKNLGGFWQAETQNLSLSLSCVMDVPNAGTATVMDSGSQFYGQQVCQDLQAGGAVEDTTAEGGIVQGQQSASAAAAAAESQSAAAAAQQSQDAADYSAAQNAIANLASDVQGMNGDVSGTSSDITGADNDLKAEQHDATQAGSGDCGDVDTVGGDADTVSGDEDTVGGDEDTAAADISSVRNDIAQLQQDDQALQADNVAPPSITASAITSAQQAVKSAISTMNADIDTVAGYVTKAYELANSLATGSCAGMGPGSAPAPPTHLS</sequence>
<name>A0A941ETK5_9ACTN</name>
<dbReference type="Gene3D" id="1.10.287.1490">
    <property type="match status" value="1"/>
</dbReference>
<keyword evidence="2" id="KW-0812">Transmembrane</keyword>
<evidence type="ECO:0000313" key="3">
    <source>
        <dbReference type="EMBL" id="MBR7837370.1"/>
    </source>
</evidence>
<comment type="caution">
    <text evidence="3">The sequence shown here is derived from an EMBL/GenBank/DDBJ whole genome shotgun (WGS) entry which is preliminary data.</text>
</comment>
<evidence type="ECO:0000256" key="2">
    <source>
        <dbReference type="SAM" id="Phobius"/>
    </source>
</evidence>
<gene>
    <name evidence="3" type="ORF">KDL01_29090</name>
</gene>
<accession>A0A941ETK5</accession>
<dbReference type="RefSeq" id="WP_212531838.1">
    <property type="nucleotide sequence ID" value="NZ_JAGSOG010000199.1"/>
</dbReference>
<keyword evidence="2" id="KW-1133">Transmembrane helix</keyword>
<feature type="region of interest" description="Disordered" evidence="1">
    <location>
        <begin position="42"/>
        <end position="63"/>
    </location>
</feature>